<dbReference type="InterPro" id="IPR037069">
    <property type="entry name" value="AcylCoA_DH/ox_N_sf"/>
</dbReference>
<proteinExistence type="inferred from homology"/>
<dbReference type="InterPro" id="IPR046373">
    <property type="entry name" value="Acyl-CoA_Oxase/DH_mid-dom_sf"/>
</dbReference>
<evidence type="ECO:0000259" key="4">
    <source>
        <dbReference type="Pfam" id="PF08028"/>
    </source>
</evidence>
<dbReference type="InterPro" id="IPR013107">
    <property type="entry name" value="Acyl-CoA_DH_C"/>
</dbReference>
<dbReference type="InterPro" id="IPR036250">
    <property type="entry name" value="AcylCo_DH-like_C"/>
</dbReference>
<dbReference type="InterPro" id="IPR009100">
    <property type="entry name" value="AcylCoA_DH/oxidase_NM_dom_sf"/>
</dbReference>
<protein>
    <submittedName>
        <fullName evidence="5">Acyl-CoA dehydrogenase family protein</fullName>
    </submittedName>
</protein>
<dbReference type="Pfam" id="PF02771">
    <property type="entry name" value="Acyl-CoA_dh_N"/>
    <property type="match status" value="1"/>
</dbReference>
<organism evidence="5 6">
    <name type="scientific">Actinacidiphila polyblastidii</name>
    <dbReference type="NCBI Taxonomy" id="3110430"/>
    <lineage>
        <taxon>Bacteria</taxon>
        <taxon>Bacillati</taxon>
        <taxon>Actinomycetota</taxon>
        <taxon>Actinomycetes</taxon>
        <taxon>Kitasatosporales</taxon>
        <taxon>Streptomycetaceae</taxon>
        <taxon>Actinacidiphila</taxon>
    </lineage>
</organism>
<dbReference type="InterPro" id="IPR013786">
    <property type="entry name" value="AcylCoA_DH/ox_N"/>
</dbReference>
<keyword evidence="1" id="KW-0560">Oxidoreductase</keyword>
<dbReference type="PANTHER" id="PTHR48083">
    <property type="entry name" value="MEDIUM-CHAIN SPECIFIC ACYL-COA DEHYDROGENASE, MITOCHONDRIAL-RELATED"/>
    <property type="match status" value="1"/>
</dbReference>
<dbReference type="Pfam" id="PF08028">
    <property type="entry name" value="Acyl-CoA_dh_2"/>
    <property type="match status" value="1"/>
</dbReference>
<feature type="domain" description="Acyl-CoA dehydrogenase C-terminal" evidence="4">
    <location>
        <begin position="243"/>
        <end position="370"/>
    </location>
</feature>
<name>A0ABU7PC24_9ACTN</name>
<feature type="domain" description="Acyl-CoA dehydrogenase/oxidase N-terminal" evidence="3">
    <location>
        <begin position="24"/>
        <end position="90"/>
    </location>
</feature>
<dbReference type="RefSeq" id="WP_330795704.1">
    <property type="nucleotide sequence ID" value="NZ_JAZEWV010000010.1"/>
</dbReference>
<accession>A0ABU7PC24</accession>
<dbReference type="Gene3D" id="2.40.110.10">
    <property type="entry name" value="Butyryl-CoA Dehydrogenase, subunit A, domain 2"/>
    <property type="match status" value="1"/>
</dbReference>
<dbReference type="Gene3D" id="1.20.140.10">
    <property type="entry name" value="Butyryl-CoA Dehydrogenase, subunit A, domain 3"/>
    <property type="match status" value="1"/>
</dbReference>
<reference evidence="5 6" key="1">
    <citation type="submission" date="2023-12" db="EMBL/GenBank/DDBJ databases">
        <title>Streptomyces sp. V4-01.</title>
        <authorList>
            <person name="Somphong A."/>
            <person name="Phongsopitanun W."/>
        </authorList>
    </citation>
    <scope>NUCLEOTIDE SEQUENCE [LARGE SCALE GENOMIC DNA]</scope>
    <source>
        <strain evidence="5 6">V4-01</strain>
    </source>
</reference>
<dbReference type="PIRSF" id="PIRSF016578">
    <property type="entry name" value="HsaA"/>
    <property type="match status" value="1"/>
</dbReference>
<comment type="caution">
    <text evidence="5">The sequence shown here is derived from an EMBL/GenBank/DDBJ whole genome shotgun (WGS) entry which is preliminary data.</text>
</comment>
<dbReference type="InterPro" id="IPR050741">
    <property type="entry name" value="Acyl-CoA_dehydrogenase"/>
</dbReference>
<evidence type="ECO:0000256" key="1">
    <source>
        <dbReference type="ARBA" id="ARBA00023002"/>
    </source>
</evidence>
<dbReference type="SUPFAM" id="SSF47203">
    <property type="entry name" value="Acyl-CoA dehydrogenase C-terminal domain-like"/>
    <property type="match status" value="1"/>
</dbReference>
<dbReference type="Gene3D" id="1.10.540.10">
    <property type="entry name" value="Acyl-CoA dehydrogenase/oxidase, N-terminal domain"/>
    <property type="match status" value="1"/>
</dbReference>
<dbReference type="EMBL" id="JAZEWV010000010">
    <property type="protein sequence ID" value="MEE4543363.1"/>
    <property type="molecule type" value="Genomic_DNA"/>
</dbReference>
<dbReference type="Proteomes" id="UP001344658">
    <property type="component" value="Unassembled WGS sequence"/>
</dbReference>
<evidence type="ECO:0000313" key="6">
    <source>
        <dbReference type="Proteomes" id="UP001344658"/>
    </source>
</evidence>
<keyword evidence="6" id="KW-1185">Reference proteome</keyword>
<sequence>MTIAHAPTHDELVRKASDLAPLLEKHAQWSDENRRLHDDVVDALADAGLFRLRNPARYGGFEASARTLVDVATELGRADGAVGWTASIYTIPAWMAGTFPDHVQDEVFADPDVRICGTLSPSGSATPTAGGVVLNGRWGFVSGALHAQWQEILAMAPTPDGGMQPIMALVPMSDLQIVDDWFTAGLRGSGSVTTLAQDVFVPEERTLPLIEILQQKYKSEANASNPMWHTPLMPVTAAATVGTLLGMAKGAMDAFLGRLPERKITYTEYETAGDAPVTHLQVAEAAIKTDQAEFHSHRIADMLDTKTAGNLPWSVVERARSRADVGAVSGLAKDAVDILSSASGGSSLYESAAIQRINRNVQATNLHALIYPPTAMELYGRVLSGLEPNTLYV</sequence>
<evidence type="ECO:0000259" key="3">
    <source>
        <dbReference type="Pfam" id="PF02771"/>
    </source>
</evidence>
<gene>
    <name evidence="5" type="ORF">V2S66_15460</name>
</gene>
<evidence type="ECO:0000256" key="2">
    <source>
        <dbReference type="ARBA" id="ARBA00049661"/>
    </source>
</evidence>
<dbReference type="PANTHER" id="PTHR48083:SF19">
    <property type="entry name" value="FLAVIN-DEPENDENT MONOOXYGENASE, OXYGENASE SUBUNIT HSAA"/>
    <property type="match status" value="1"/>
</dbReference>
<dbReference type="SUPFAM" id="SSF56645">
    <property type="entry name" value="Acyl-CoA dehydrogenase NM domain-like"/>
    <property type="match status" value="1"/>
</dbReference>
<comment type="similarity">
    <text evidence="2">Belongs to the HpaH/HsaA monooxygenase family.</text>
</comment>
<evidence type="ECO:0000313" key="5">
    <source>
        <dbReference type="EMBL" id="MEE4543363.1"/>
    </source>
</evidence>